<dbReference type="InterPro" id="IPR008910">
    <property type="entry name" value="MSC_TM_helix"/>
</dbReference>
<dbReference type="SUPFAM" id="SSF50182">
    <property type="entry name" value="Sm-like ribonucleoproteins"/>
    <property type="match status" value="1"/>
</dbReference>
<dbReference type="GO" id="GO:0008381">
    <property type="term" value="F:mechanosensitive monoatomic ion channel activity"/>
    <property type="evidence" value="ECO:0007669"/>
    <property type="project" value="InterPro"/>
</dbReference>
<comment type="similarity">
    <text evidence="2">Belongs to the MscS (TC 1.A.23) family.</text>
</comment>
<keyword evidence="4 7" id="KW-0812">Transmembrane</keyword>
<evidence type="ECO:0000313" key="11">
    <source>
        <dbReference type="EMBL" id="MCA9726893.1"/>
    </source>
</evidence>
<dbReference type="Gene3D" id="3.30.70.100">
    <property type="match status" value="1"/>
</dbReference>
<dbReference type="InterPro" id="IPR006685">
    <property type="entry name" value="MscS_channel_2nd"/>
</dbReference>
<dbReference type="PANTHER" id="PTHR30221">
    <property type="entry name" value="SMALL-CONDUCTANCE MECHANOSENSITIVE CHANNEL"/>
    <property type="match status" value="1"/>
</dbReference>
<comment type="caution">
    <text evidence="11">The sequence shown here is derived from an EMBL/GenBank/DDBJ whole genome shotgun (WGS) entry which is preliminary data.</text>
</comment>
<dbReference type="AlphaFoldDB" id="A0A956LX35"/>
<dbReference type="PANTHER" id="PTHR30221:SF1">
    <property type="entry name" value="SMALL-CONDUCTANCE MECHANOSENSITIVE CHANNEL"/>
    <property type="match status" value="1"/>
</dbReference>
<keyword evidence="3" id="KW-1003">Cell membrane</keyword>
<dbReference type="EMBL" id="JAGQHR010000081">
    <property type="protein sequence ID" value="MCA9726893.1"/>
    <property type="molecule type" value="Genomic_DNA"/>
</dbReference>
<feature type="domain" description="Mechanosensitive ion channel MscS" evidence="8">
    <location>
        <begin position="102"/>
        <end position="167"/>
    </location>
</feature>
<gene>
    <name evidence="11" type="ORF">KC729_04365</name>
</gene>
<dbReference type="InterPro" id="IPR049142">
    <property type="entry name" value="MS_channel_1st"/>
</dbReference>
<reference evidence="11" key="2">
    <citation type="journal article" date="2021" name="Microbiome">
        <title>Successional dynamics and alternative stable states in a saline activated sludge microbial community over 9 years.</title>
        <authorList>
            <person name="Wang Y."/>
            <person name="Ye J."/>
            <person name="Ju F."/>
            <person name="Liu L."/>
            <person name="Boyd J.A."/>
            <person name="Deng Y."/>
            <person name="Parks D.H."/>
            <person name="Jiang X."/>
            <person name="Yin X."/>
            <person name="Woodcroft B.J."/>
            <person name="Tyson G.W."/>
            <person name="Hugenholtz P."/>
            <person name="Polz M.F."/>
            <person name="Zhang T."/>
        </authorList>
    </citation>
    <scope>NUCLEOTIDE SEQUENCE</scope>
    <source>
        <strain evidence="11">HKST-UBA01</strain>
    </source>
</reference>
<feature type="transmembrane region" description="Helical" evidence="7">
    <location>
        <begin position="15"/>
        <end position="36"/>
    </location>
</feature>
<dbReference type="Pfam" id="PF21082">
    <property type="entry name" value="MS_channel_3rd"/>
    <property type="match status" value="1"/>
</dbReference>
<dbReference type="Pfam" id="PF21088">
    <property type="entry name" value="MS_channel_1st"/>
    <property type="match status" value="1"/>
</dbReference>
<keyword evidence="6 7" id="KW-0472">Membrane</keyword>
<comment type="subcellular location">
    <subcellularLocation>
        <location evidence="1">Cell membrane</location>
        <topology evidence="1">Multi-pass membrane protein</topology>
    </subcellularLocation>
</comment>
<name>A0A956LX35_UNCEI</name>
<evidence type="ECO:0000259" key="8">
    <source>
        <dbReference type="Pfam" id="PF00924"/>
    </source>
</evidence>
<evidence type="ECO:0000256" key="4">
    <source>
        <dbReference type="ARBA" id="ARBA00022692"/>
    </source>
</evidence>
<feature type="transmembrane region" description="Helical" evidence="7">
    <location>
        <begin position="56"/>
        <end position="75"/>
    </location>
</feature>
<dbReference type="InterPro" id="IPR023408">
    <property type="entry name" value="MscS_beta-dom_sf"/>
</dbReference>
<evidence type="ECO:0000256" key="3">
    <source>
        <dbReference type="ARBA" id="ARBA00022475"/>
    </source>
</evidence>
<protein>
    <submittedName>
        <fullName evidence="11">Mechanosensitive ion channel</fullName>
    </submittedName>
</protein>
<dbReference type="InterPro" id="IPR010920">
    <property type="entry name" value="LSM_dom_sf"/>
</dbReference>
<dbReference type="Pfam" id="PF00924">
    <property type="entry name" value="MS_channel_2nd"/>
    <property type="match status" value="1"/>
</dbReference>
<dbReference type="Pfam" id="PF05552">
    <property type="entry name" value="MS_channel_1st_1"/>
    <property type="match status" value="1"/>
</dbReference>
<dbReference type="SUPFAM" id="SSF82689">
    <property type="entry name" value="Mechanosensitive channel protein MscS (YggB), C-terminal domain"/>
    <property type="match status" value="1"/>
</dbReference>
<organism evidence="11 12">
    <name type="scientific">Eiseniibacteriota bacterium</name>
    <dbReference type="NCBI Taxonomy" id="2212470"/>
    <lineage>
        <taxon>Bacteria</taxon>
        <taxon>Candidatus Eiseniibacteriota</taxon>
    </lineage>
</organism>
<sequence>MENALEQLRVFAVTYGIRIVGAILILIAGRIVAGMVRNGVRSVLQKRDVEPGLRQFFGSLSYALIIAFAAIAALGKFGVETASFVAVLGAAGFAIGFALQGSLSNFASGVMILLFRPFKVGDFIEAAGVAGSVAEVQLFNTFLNTPDNVRIIVPNSAVYSGTIKNYSANPTRRVDLTIGIGYGSSIEAALTQMQTLIEADDRISKEPAPFLAVTELADSSVNLVVRVWVKSADYWGVKFDLTRQIKEQFDASGIEIPFPQRVVHLQQSQAS</sequence>
<keyword evidence="5 7" id="KW-1133">Transmembrane helix</keyword>
<evidence type="ECO:0000256" key="5">
    <source>
        <dbReference type="ARBA" id="ARBA00022989"/>
    </source>
</evidence>
<accession>A0A956LX35</accession>
<dbReference type="GO" id="GO:0005886">
    <property type="term" value="C:plasma membrane"/>
    <property type="evidence" value="ECO:0007669"/>
    <property type="project" value="UniProtKB-SubCell"/>
</dbReference>
<dbReference type="Gene3D" id="2.30.30.60">
    <property type="match status" value="1"/>
</dbReference>
<evidence type="ECO:0000256" key="2">
    <source>
        <dbReference type="ARBA" id="ARBA00008017"/>
    </source>
</evidence>
<dbReference type="SUPFAM" id="SSF82861">
    <property type="entry name" value="Mechanosensitive channel protein MscS (YggB), transmembrane region"/>
    <property type="match status" value="1"/>
</dbReference>
<dbReference type="InterPro" id="IPR011066">
    <property type="entry name" value="MscS_channel_C_sf"/>
</dbReference>
<proteinExistence type="inferred from homology"/>
<dbReference type="InterPro" id="IPR045275">
    <property type="entry name" value="MscS_archaea/bacteria_type"/>
</dbReference>
<evidence type="ECO:0000256" key="6">
    <source>
        <dbReference type="ARBA" id="ARBA00023136"/>
    </source>
</evidence>
<evidence type="ECO:0000259" key="10">
    <source>
        <dbReference type="Pfam" id="PF21088"/>
    </source>
</evidence>
<dbReference type="Gene3D" id="1.10.287.1260">
    <property type="match status" value="1"/>
</dbReference>
<evidence type="ECO:0000256" key="7">
    <source>
        <dbReference type="SAM" id="Phobius"/>
    </source>
</evidence>
<dbReference type="InterPro" id="IPR049278">
    <property type="entry name" value="MS_channel_C"/>
</dbReference>
<evidence type="ECO:0000259" key="9">
    <source>
        <dbReference type="Pfam" id="PF21082"/>
    </source>
</evidence>
<evidence type="ECO:0000256" key="1">
    <source>
        <dbReference type="ARBA" id="ARBA00004651"/>
    </source>
</evidence>
<dbReference type="InterPro" id="IPR011014">
    <property type="entry name" value="MscS_channel_TM-2"/>
</dbReference>
<feature type="transmembrane region" description="Helical" evidence="7">
    <location>
        <begin position="81"/>
        <end position="99"/>
    </location>
</feature>
<feature type="domain" description="Mechanosensitive ion channel MscS C-terminal" evidence="9">
    <location>
        <begin position="174"/>
        <end position="256"/>
    </location>
</feature>
<evidence type="ECO:0000313" key="12">
    <source>
        <dbReference type="Proteomes" id="UP000697710"/>
    </source>
</evidence>
<feature type="domain" description="Mechanosensitive ion channel transmembrane helices 2/3" evidence="10">
    <location>
        <begin position="61"/>
        <end position="100"/>
    </location>
</feature>
<dbReference type="Proteomes" id="UP000697710">
    <property type="component" value="Unassembled WGS sequence"/>
</dbReference>
<reference evidence="11" key="1">
    <citation type="submission" date="2020-04" db="EMBL/GenBank/DDBJ databases">
        <authorList>
            <person name="Zhang T."/>
        </authorList>
    </citation>
    <scope>NUCLEOTIDE SEQUENCE</scope>
    <source>
        <strain evidence="11">HKST-UBA01</strain>
    </source>
</reference>